<reference evidence="1" key="1">
    <citation type="submission" date="2022-03" db="EMBL/GenBank/DDBJ databases">
        <title>Genomic analyses of argali, domestic sheep and their hybrids provide insights into chromosomal evolution, heterosis and genetic basis of agronomic traits.</title>
        <authorList>
            <person name="Li M."/>
        </authorList>
    </citation>
    <scope>NUCLEOTIDE SEQUENCE</scope>
    <source>
        <strain evidence="1">CAU-MHL-2022a</strain>
        <tissue evidence="1">Skin</tissue>
    </source>
</reference>
<accession>A0AAD4TNT7</accession>
<sequence>MAAPNGGKPARGSTALCCGIPKLGIQWACCSQRKGNNVRRMSYQDEAASEKVCQTPKSIDHSDDHLEGQTLIGYVQLVMFKAA</sequence>
<dbReference type="EMBL" id="JAKZEL010000026">
    <property type="protein sequence ID" value="KAI4529957.1"/>
    <property type="molecule type" value="Genomic_DNA"/>
</dbReference>
<proteinExistence type="predicted"/>
<comment type="caution">
    <text evidence="1">The sequence shown here is derived from an EMBL/GenBank/DDBJ whole genome shotgun (WGS) entry which is preliminary data.</text>
</comment>
<dbReference type="AlphaFoldDB" id="A0AAD4TNT7"/>
<organism evidence="1 2">
    <name type="scientific">Ovis ammon polii</name>
    <dbReference type="NCBI Taxonomy" id="230172"/>
    <lineage>
        <taxon>Eukaryota</taxon>
        <taxon>Metazoa</taxon>
        <taxon>Chordata</taxon>
        <taxon>Craniata</taxon>
        <taxon>Vertebrata</taxon>
        <taxon>Euteleostomi</taxon>
        <taxon>Mammalia</taxon>
        <taxon>Eutheria</taxon>
        <taxon>Laurasiatheria</taxon>
        <taxon>Artiodactyla</taxon>
        <taxon>Ruminantia</taxon>
        <taxon>Pecora</taxon>
        <taxon>Bovidae</taxon>
        <taxon>Caprinae</taxon>
        <taxon>Ovis</taxon>
    </lineage>
</organism>
<protein>
    <submittedName>
        <fullName evidence="1">Uncharacterized protein</fullName>
    </submittedName>
</protein>
<keyword evidence="2" id="KW-1185">Reference proteome</keyword>
<gene>
    <name evidence="1" type="ORF">MG293_019813</name>
</gene>
<evidence type="ECO:0000313" key="1">
    <source>
        <dbReference type="EMBL" id="KAI4529957.1"/>
    </source>
</evidence>
<name>A0AAD4TNT7_OVIAM</name>
<dbReference type="Proteomes" id="UP001214576">
    <property type="component" value="Unassembled WGS sequence"/>
</dbReference>
<evidence type="ECO:0000313" key="2">
    <source>
        <dbReference type="Proteomes" id="UP001214576"/>
    </source>
</evidence>